<keyword evidence="2" id="KW-1185">Reference proteome</keyword>
<reference evidence="1 2" key="1">
    <citation type="submission" date="2014-04" db="EMBL/GenBank/DDBJ databases">
        <authorList>
            <consortium name="DOE Joint Genome Institute"/>
            <person name="Kuo A."/>
            <person name="Kohler A."/>
            <person name="Costa M.D."/>
            <person name="Nagy L.G."/>
            <person name="Floudas D."/>
            <person name="Copeland A."/>
            <person name="Barry K.W."/>
            <person name="Cichocki N."/>
            <person name="Veneault-Fourrey C."/>
            <person name="LaButti K."/>
            <person name="Lindquist E.A."/>
            <person name="Lipzen A."/>
            <person name="Lundell T."/>
            <person name="Morin E."/>
            <person name="Murat C."/>
            <person name="Sun H."/>
            <person name="Tunlid A."/>
            <person name="Henrissat B."/>
            <person name="Grigoriev I.V."/>
            <person name="Hibbett D.S."/>
            <person name="Martin F."/>
            <person name="Nordberg H.P."/>
            <person name="Cantor M.N."/>
            <person name="Hua S.X."/>
        </authorList>
    </citation>
    <scope>NUCLEOTIDE SEQUENCE [LARGE SCALE GENOMIC DNA]</scope>
    <source>
        <strain evidence="1 2">441</strain>
    </source>
</reference>
<reference evidence="2" key="2">
    <citation type="submission" date="2015-01" db="EMBL/GenBank/DDBJ databases">
        <title>Evolutionary Origins and Diversification of the Mycorrhizal Mutualists.</title>
        <authorList>
            <consortium name="DOE Joint Genome Institute"/>
            <consortium name="Mycorrhizal Genomics Consortium"/>
            <person name="Kohler A."/>
            <person name="Kuo A."/>
            <person name="Nagy L.G."/>
            <person name="Floudas D."/>
            <person name="Copeland A."/>
            <person name="Barry K.W."/>
            <person name="Cichocki N."/>
            <person name="Veneault-Fourrey C."/>
            <person name="LaButti K."/>
            <person name="Lindquist E.A."/>
            <person name="Lipzen A."/>
            <person name="Lundell T."/>
            <person name="Morin E."/>
            <person name="Murat C."/>
            <person name="Riley R."/>
            <person name="Ohm R."/>
            <person name="Sun H."/>
            <person name="Tunlid A."/>
            <person name="Henrissat B."/>
            <person name="Grigoriev I.V."/>
            <person name="Hibbett D.S."/>
            <person name="Martin F."/>
        </authorList>
    </citation>
    <scope>NUCLEOTIDE SEQUENCE [LARGE SCALE GENOMIC DNA]</scope>
    <source>
        <strain evidence="2">441</strain>
    </source>
</reference>
<dbReference type="HOGENOM" id="CLU_2574756_0_0_1"/>
<dbReference type="Proteomes" id="UP000054018">
    <property type="component" value="Unassembled WGS sequence"/>
</dbReference>
<dbReference type="EMBL" id="KN833703">
    <property type="protein sequence ID" value="KIK26252.1"/>
    <property type="molecule type" value="Genomic_DNA"/>
</dbReference>
<sequence length="81" mass="8911">MRSFVRAVFSVMTGSMNASMQDVSRHDTPLLFYLQGALFVKHEDAGKIGNGVSPPVPHSSLPTFYGAPVECKFTPYIFLLC</sequence>
<protein>
    <submittedName>
        <fullName evidence="1">Unplaced genomic scaffold scaffold_19, whole genome shotgun sequence</fullName>
    </submittedName>
</protein>
<proteinExistence type="predicted"/>
<organism evidence="1 2">
    <name type="scientific">Pisolithus microcarpus 441</name>
    <dbReference type="NCBI Taxonomy" id="765257"/>
    <lineage>
        <taxon>Eukaryota</taxon>
        <taxon>Fungi</taxon>
        <taxon>Dikarya</taxon>
        <taxon>Basidiomycota</taxon>
        <taxon>Agaricomycotina</taxon>
        <taxon>Agaricomycetes</taxon>
        <taxon>Agaricomycetidae</taxon>
        <taxon>Boletales</taxon>
        <taxon>Sclerodermatineae</taxon>
        <taxon>Pisolithaceae</taxon>
        <taxon>Pisolithus</taxon>
    </lineage>
</organism>
<evidence type="ECO:0000313" key="1">
    <source>
        <dbReference type="EMBL" id="KIK26252.1"/>
    </source>
</evidence>
<evidence type="ECO:0000313" key="2">
    <source>
        <dbReference type="Proteomes" id="UP000054018"/>
    </source>
</evidence>
<accession>A0A0C9ZVJ6</accession>
<dbReference type="AlphaFoldDB" id="A0A0C9ZVJ6"/>
<gene>
    <name evidence="1" type="ORF">PISMIDRAFT_676424</name>
</gene>
<name>A0A0C9ZVJ6_9AGAM</name>